<sequence length="240" mass="26899">MDFSNVNDIKQSFEAAGGEFISPPAVFTERLPKIKAFVFDWDGVFNSGFKQDNTGSPFSEPSSMGINMLRFSGYLKSGEAPLIFIITGENNLPAIKLASREHFTGVYLSIRNKLAALEHINKEFGVLSHEIAFAFDDILDLGLAKEVALRFQVNRLANPLMNTFVQTSGLVDYKTSADGNSHAVREICELIIGLNKNYEQTISERMRFSATYQSYLAERNSRNPLFFEGKTGRIQIYNIV</sequence>
<accession>A0A3B0UQ03</accession>
<evidence type="ECO:0008006" key="2">
    <source>
        <dbReference type="Google" id="ProtNLM"/>
    </source>
</evidence>
<dbReference type="AlphaFoldDB" id="A0A3B0UQ03"/>
<evidence type="ECO:0000313" key="1">
    <source>
        <dbReference type="EMBL" id="VAW27277.1"/>
    </source>
</evidence>
<gene>
    <name evidence="1" type="ORF">MNBD_BACTEROID06-1032</name>
</gene>
<dbReference type="InterPro" id="IPR023214">
    <property type="entry name" value="HAD_sf"/>
</dbReference>
<reference evidence="1" key="1">
    <citation type="submission" date="2018-06" db="EMBL/GenBank/DDBJ databases">
        <authorList>
            <person name="Zhirakovskaya E."/>
        </authorList>
    </citation>
    <scope>NUCLEOTIDE SEQUENCE</scope>
</reference>
<organism evidence="1">
    <name type="scientific">hydrothermal vent metagenome</name>
    <dbReference type="NCBI Taxonomy" id="652676"/>
    <lineage>
        <taxon>unclassified sequences</taxon>
        <taxon>metagenomes</taxon>
        <taxon>ecological metagenomes</taxon>
    </lineage>
</organism>
<dbReference type="InterPro" id="IPR036412">
    <property type="entry name" value="HAD-like_sf"/>
</dbReference>
<name>A0A3B0UQ03_9ZZZZ</name>
<proteinExistence type="predicted"/>
<dbReference type="Gene3D" id="3.40.50.1000">
    <property type="entry name" value="HAD superfamily/HAD-like"/>
    <property type="match status" value="1"/>
</dbReference>
<dbReference type="SUPFAM" id="SSF56784">
    <property type="entry name" value="HAD-like"/>
    <property type="match status" value="1"/>
</dbReference>
<dbReference type="EMBL" id="UOES01000205">
    <property type="protein sequence ID" value="VAW27277.1"/>
    <property type="molecule type" value="Genomic_DNA"/>
</dbReference>
<protein>
    <recommendedName>
        <fullName evidence="2">Phosphatase</fullName>
    </recommendedName>
</protein>